<dbReference type="FunFam" id="3.30.470.30:FF:000001">
    <property type="entry name" value="DNA ligase"/>
    <property type="match status" value="1"/>
</dbReference>
<dbReference type="PANTHER" id="PTHR23389:SF9">
    <property type="entry name" value="DNA LIGASE"/>
    <property type="match status" value="1"/>
</dbReference>
<evidence type="ECO:0000256" key="1">
    <source>
        <dbReference type="ARBA" id="ARBA00004067"/>
    </source>
</evidence>
<dbReference type="SUPFAM" id="SSF47781">
    <property type="entry name" value="RuvA domain 2-like"/>
    <property type="match status" value="1"/>
</dbReference>
<dbReference type="FunFam" id="2.40.50.140:FF:000012">
    <property type="entry name" value="DNA ligase"/>
    <property type="match status" value="1"/>
</dbReference>
<keyword evidence="11 15" id="KW-0234">DNA repair</keyword>
<evidence type="ECO:0000256" key="3">
    <source>
        <dbReference type="ARBA" id="ARBA00013308"/>
    </source>
</evidence>
<proteinExistence type="inferred from homology"/>
<dbReference type="Pfam" id="PF01653">
    <property type="entry name" value="DNA_ligase_aden"/>
    <property type="match status" value="1"/>
</dbReference>
<dbReference type="PIRSF" id="PIRSF001604">
    <property type="entry name" value="LigA"/>
    <property type="match status" value="1"/>
</dbReference>
<feature type="binding site" evidence="15">
    <location>
        <position position="422"/>
    </location>
    <ligand>
        <name>Zn(2+)</name>
        <dbReference type="ChEBI" id="CHEBI:29105"/>
    </ligand>
</feature>
<dbReference type="InterPro" id="IPR001357">
    <property type="entry name" value="BRCT_dom"/>
</dbReference>
<dbReference type="SMART" id="SM00292">
    <property type="entry name" value="BRCT"/>
    <property type="match status" value="1"/>
</dbReference>
<feature type="binding site" evidence="15">
    <location>
        <position position="310"/>
    </location>
    <ligand>
        <name>NAD(+)</name>
        <dbReference type="ChEBI" id="CHEBI:57540"/>
    </ligand>
</feature>
<evidence type="ECO:0000256" key="6">
    <source>
        <dbReference type="ARBA" id="ARBA00022723"/>
    </source>
</evidence>
<dbReference type="EC" id="6.5.1.2" evidence="2 15"/>
<dbReference type="InterPro" id="IPR003583">
    <property type="entry name" value="Hlx-hairpin-Hlx_DNA-bd_motif"/>
</dbReference>
<dbReference type="FunFam" id="1.10.150.20:FF:000006">
    <property type="entry name" value="DNA ligase"/>
    <property type="match status" value="1"/>
</dbReference>
<dbReference type="InterPro" id="IPR010994">
    <property type="entry name" value="RuvA_2-like"/>
</dbReference>
<evidence type="ECO:0000259" key="16">
    <source>
        <dbReference type="PROSITE" id="PS50172"/>
    </source>
</evidence>
<dbReference type="NCBIfam" id="NF005932">
    <property type="entry name" value="PRK07956.1"/>
    <property type="match status" value="1"/>
</dbReference>
<evidence type="ECO:0000256" key="8">
    <source>
        <dbReference type="ARBA" id="ARBA00022833"/>
    </source>
</evidence>
<organism evidence="17 18">
    <name type="scientific">Ructibacterium gallinarum</name>
    <dbReference type="NCBI Taxonomy" id="2779355"/>
    <lineage>
        <taxon>Bacteria</taxon>
        <taxon>Bacillati</taxon>
        <taxon>Bacillota</taxon>
        <taxon>Clostridia</taxon>
        <taxon>Eubacteriales</taxon>
        <taxon>Oscillospiraceae</taxon>
        <taxon>Ructibacterium</taxon>
    </lineage>
</organism>
<dbReference type="InterPro" id="IPR036420">
    <property type="entry name" value="BRCT_dom_sf"/>
</dbReference>
<evidence type="ECO:0000256" key="7">
    <source>
        <dbReference type="ARBA" id="ARBA00022763"/>
    </source>
</evidence>
<dbReference type="GO" id="GO:0005829">
    <property type="term" value="C:cytosol"/>
    <property type="evidence" value="ECO:0007669"/>
    <property type="project" value="TreeGrafter"/>
</dbReference>
<feature type="binding site" evidence="15">
    <location>
        <position position="427"/>
    </location>
    <ligand>
        <name>Zn(2+)</name>
        <dbReference type="ChEBI" id="CHEBI:29105"/>
    </ligand>
</feature>
<keyword evidence="4 15" id="KW-0436">Ligase</keyword>
<dbReference type="Gene3D" id="3.30.470.30">
    <property type="entry name" value="DNA ligase/mRNA capping enzyme"/>
    <property type="match status" value="1"/>
</dbReference>
<dbReference type="EMBL" id="JADCKB010000019">
    <property type="protein sequence ID" value="MBE5040614.1"/>
    <property type="molecule type" value="Genomic_DNA"/>
</dbReference>
<dbReference type="Proteomes" id="UP000806542">
    <property type="component" value="Unassembled WGS sequence"/>
</dbReference>
<dbReference type="InterPro" id="IPR001679">
    <property type="entry name" value="DNA_ligase"/>
</dbReference>
<comment type="similarity">
    <text evidence="14 15">Belongs to the NAD-dependent DNA ligase family. LigA subfamily.</text>
</comment>
<evidence type="ECO:0000256" key="2">
    <source>
        <dbReference type="ARBA" id="ARBA00012722"/>
    </source>
</evidence>
<dbReference type="SUPFAM" id="SSF56091">
    <property type="entry name" value="DNA ligase/mRNA capping enzyme, catalytic domain"/>
    <property type="match status" value="1"/>
</dbReference>
<dbReference type="GO" id="GO:0003911">
    <property type="term" value="F:DNA ligase (NAD+) activity"/>
    <property type="evidence" value="ECO:0007669"/>
    <property type="project" value="UniProtKB-UniRule"/>
</dbReference>
<comment type="caution">
    <text evidence="17">The sequence shown here is derived from an EMBL/GenBank/DDBJ whole genome shotgun (WGS) entry which is preliminary data.</text>
</comment>
<dbReference type="InterPro" id="IPR041663">
    <property type="entry name" value="DisA/LigA_HHH"/>
</dbReference>
<reference evidence="17" key="1">
    <citation type="submission" date="2020-10" db="EMBL/GenBank/DDBJ databases">
        <title>ChiBAC.</title>
        <authorList>
            <person name="Zenner C."/>
            <person name="Hitch T.C.A."/>
            <person name="Clavel T."/>
        </authorList>
    </citation>
    <scope>NUCLEOTIDE SEQUENCE</scope>
    <source>
        <strain evidence="17">DSM 107454</strain>
    </source>
</reference>
<dbReference type="HAMAP" id="MF_01588">
    <property type="entry name" value="DNA_ligase_A"/>
    <property type="match status" value="1"/>
</dbReference>
<feature type="binding site" evidence="15">
    <location>
        <begin position="32"/>
        <end position="36"/>
    </location>
    <ligand>
        <name>NAD(+)</name>
        <dbReference type="ChEBI" id="CHEBI:57540"/>
    </ligand>
</feature>
<dbReference type="Gene3D" id="1.10.150.20">
    <property type="entry name" value="5' to 3' exonuclease, C-terminal subdomain"/>
    <property type="match status" value="2"/>
</dbReference>
<dbReference type="Gene3D" id="3.40.50.10190">
    <property type="entry name" value="BRCT domain"/>
    <property type="match status" value="1"/>
</dbReference>
<dbReference type="InterPro" id="IPR013839">
    <property type="entry name" value="DNAligase_adenylation"/>
</dbReference>
<evidence type="ECO:0000313" key="17">
    <source>
        <dbReference type="EMBL" id="MBE5040614.1"/>
    </source>
</evidence>
<evidence type="ECO:0000256" key="11">
    <source>
        <dbReference type="ARBA" id="ARBA00023204"/>
    </source>
</evidence>
<gene>
    <name evidence="15 17" type="primary">ligA</name>
    <name evidence="17" type="ORF">INF28_09085</name>
</gene>
<dbReference type="CDD" id="cd17748">
    <property type="entry name" value="BRCT_DNA_ligase_like"/>
    <property type="match status" value="1"/>
</dbReference>
<keyword evidence="7 15" id="KW-0227">DNA damage</keyword>
<evidence type="ECO:0000256" key="14">
    <source>
        <dbReference type="ARBA" id="ARBA00060881"/>
    </source>
</evidence>
<feature type="binding site" evidence="15">
    <location>
        <position position="286"/>
    </location>
    <ligand>
        <name>NAD(+)</name>
        <dbReference type="ChEBI" id="CHEBI:57540"/>
    </ligand>
</feature>
<evidence type="ECO:0000256" key="5">
    <source>
        <dbReference type="ARBA" id="ARBA00022705"/>
    </source>
</evidence>
<evidence type="ECO:0000256" key="9">
    <source>
        <dbReference type="ARBA" id="ARBA00022842"/>
    </source>
</evidence>
<dbReference type="NCBIfam" id="TIGR00575">
    <property type="entry name" value="dnlj"/>
    <property type="match status" value="1"/>
</dbReference>
<dbReference type="Gene3D" id="6.20.10.30">
    <property type="match status" value="1"/>
</dbReference>
<feature type="binding site" evidence="15">
    <location>
        <position position="112"/>
    </location>
    <ligand>
        <name>NAD(+)</name>
        <dbReference type="ChEBI" id="CHEBI:57540"/>
    </ligand>
</feature>
<dbReference type="Gene3D" id="2.40.50.140">
    <property type="entry name" value="Nucleic acid-binding proteins"/>
    <property type="match status" value="1"/>
</dbReference>
<dbReference type="RefSeq" id="WP_226393168.1">
    <property type="nucleotide sequence ID" value="NZ_JADCKB010000019.1"/>
</dbReference>
<dbReference type="PANTHER" id="PTHR23389">
    <property type="entry name" value="CHROMOSOME TRANSMISSION FIDELITY FACTOR 18"/>
    <property type="match status" value="1"/>
</dbReference>
<dbReference type="FunFam" id="1.10.287.610:FF:000002">
    <property type="entry name" value="DNA ligase"/>
    <property type="match status" value="1"/>
</dbReference>
<comment type="catalytic activity">
    <reaction evidence="13 15">
        <text>NAD(+) + (deoxyribonucleotide)n-3'-hydroxyl + 5'-phospho-(deoxyribonucleotide)m = (deoxyribonucleotide)n+m + AMP + beta-nicotinamide D-nucleotide.</text>
        <dbReference type="EC" id="6.5.1.2"/>
    </reaction>
</comment>
<dbReference type="AlphaFoldDB" id="A0A9D5R9K8"/>
<dbReference type="InterPro" id="IPR004150">
    <property type="entry name" value="NAD_DNA_ligase_OB"/>
</dbReference>
<dbReference type="SUPFAM" id="SSF52113">
    <property type="entry name" value="BRCT domain"/>
    <property type="match status" value="1"/>
</dbReference>
<evidence type="ECO:0000256" key="12">
    <source>
        <dbReference type="ARBA" id="ARBA00023211"/>
    </source>
</evidence>
<dbReference type="GO" id="GO:0006260">
    <property type="term" value="P:DNA replication"/>
    <property type="evidence" value="ECO:0007669"/>
    <property type="project" value="UniProtKB-KW"/>
</dbReference>
<dbReference type="GO" id="GO:0003677">
    <property type="term" value="F:DNA binding"/>
    <property type="evidence" value="ECO:0007669"/>
    <property type="project" value="InterPro"/>
</dbReference>
<evidence type="ECO:0000256" key="4">
    <source>
        <dbReference type="ARBA" id="ARBA00022598"/>
    </source>
</evidence>
<dbReference type="Pfam" id="PF12826">
    <property type="entry name" value="HHH_2"/>
    <property type="match status" value="1"/>
</dbReference>
<comment type="cofactor">
    <cofactor evidence="15">
        <name>Mg(2+)</name>
        <dbReference type="ChEBI" id="CHEBI:18420"/>
    </cofactor>
    <cofactor evidence="15">
        <name>Mn(2+)</name>
        <dbReference type="ChEBI" id="CHEBI:29035"/>
    </cofactor>
</comment>
<comment type="function">
    <text evidence="1 15">DNA ligase that catalyzes the formation of phosphodiester linkages between 5'-phosphoryl and 3'-hydroxyl groups in double-stranded DNA using NAD as a coenzyme and as the energy source for the reaction. It is essential for DNA replication and repair of damaged DNA.</text>
</comment>
<feature type="binding site" evidence="15">
    <location>
        <position position="170"/>
    </location>
    <ligand>
        <name>NAD(+)</name>
        <dbReference type="ChEBI" id="CHEBI:57540"/>
    </ligand>
</feature>
<feature type="binding site" evidence="15">
    <location>
        <position position="407"/>
    </location>
    <ligand>
        <name>Zn(2+)</name>
        <dbReference type="ChEBI" id="CHEBI:29105"/>
    </ligand>
</feature>
<dbReference type="InterPro" id="IPR013840">
    <property type="entry name" value="DNAligase_N"/>
</dbReference>
<dbReference type="FunFam" id="1.10.150.20:FF:000007">
    <property type="entry name" value="DNA ligase"/>
    <property type="match status" value="1"/>
</dbReference>
<feature type="domain" description="BRCT" evidence="16">
    <location>
        <begin position="584"/>
        <end position="664"/>
    </location>
</feature>
<keyword evidence="5 15" id="KW-0235">DNA replication</keyword>
<dbReference type="CDD" id="cd00114">
    <property type="entry name" value="LIGANc"/>
    <property type="match status" value="1"/>
</dbReference>
<keyword evidence="12 15" id="KW-0464">Manganese</keyword>
<dbReference type="InterPro" id="IPR018239">
    <property type="entry name" value="DNA_ligase_AS"/>
</dbReference>
<dbReference type="GO" id="GO:0046872">
    <property type="term" value="F:metal ion binding"/>
    <property type="evidence" value="ECO:0007669"/>
    <property type="project" value="UniProtKB-KW"/>
</dbReference>
<dbReference type="Pfam" id="PF14520">
    <property type="entry name" value="HHH_5"/>
    <property type="match status" value="1"/>
</dbReference>
<sequence length="664" mass="74158">MDTQKQEIEQLQQRLTQYNYEYHVLDSPTISDFEYDALMRRLIELEEAHPEFKTADSPTQRVGGQLLEGFTEVAHTVQMQSLTDVFSKEELLAFDERVRSSLGTDTVPYAVEMKIDGLSVSLEYENGRFVRGSTRGNGYVGEDITANLRTVKSIPLRLKENLPYLEVRGEVFMPRQSFIRLNEQRESIGEALFANPRNAAAGSLRQLDSRITAQRNLDIYVFNVQQIEGKDLSEHIESIEYLASLGFKTIPEKKIFIGMENVWNEIQRISELRGELPFDIDGAVIKVNRFDQRQVLGVTIKTPRWATAFKFPAERRESKLLDIALQVGRTGVITPNAILEPVHIAGSTVSRATLHNIDYIRDKDIRIGDTVLIQKAGDIIPEVVEVLTEKRNGTEKMFSMPQVCPACGEPLFREEGEAAVRCLSSNCPAQQLRSLIHFASRPAMDIDGMGPAVLQQLLEKGLVHDCGDIYTLTYEDLVALDRFGEKSAQNLISAIHASKERGLDRVLFGLGIRLIGARAAQILANEFENIDNLMQADEKTIAEITDIGEKMAASVTHYFSEPQSIERIQKLKDAGVKMEYTQKNNGHLLSGKTFVLTGTLPTLKRSQAQERIEAQGGKVSGSVSKKTDFVVAGKEAGSKLEKAQALQIPILSEADLLSMLEGKN</sequence>
<dbReference type="Pfam" id="PF00533">
    <property type="entry name" value="BRCT"/>
    <property type="match status" value="1"/>
</dbReference>
<evidence type="ECO:0000256" key="13">
    <source>
        <dbReference type="ARBA" id="ARBA00034005"/>
    </source>
</evidence>
<dbReference type="GO" id="GO:0006281">
    <property type="term" value="P:DNA repair"/>
    <property type="evidence" value="ECO:0007669"/>
    <property type="project" value="UniProtKB-KW"/>
</dbReference>
<keyword evidence="18" id="KW-1185">Reference proteome</keyword>
<dbReference type="SMART" id="SM00532">
    <property type="entry name" value="LIGANc"/>
    <property type="match status" value="1"/>
</dbReference>
<evidence type="ECO:0000313" key="18">
    <source>
        <dbReference type="Proteomes" id="UP000806542"/>
    </source>
</evidence>
<keyword evidence="8 15" id="KW-0862">Zinc</keyword>
<dbReference type="InterPro" id="IPR012340">
    <property type="entry name" value="NA-bd_OB-fold"/>
</dbReference>
<dbReference type="SMART" id="SM00278">
    <property type="entry name" value="HhH1"/>
    <property type="match status" value="3"/>
</dbReference>
<feature type="binding site" evidence="15">
    <location>
        <position position="404"/>
    </location>
    <ligand>
        <name>Zn(2+)</name>
        <dbReference type="ChEBI" id="CHEBI:29105"/>
    </ligand>
</feature>
<evidence type="ECO:0000256" key="15">
    <source>
        <dbReference type="HAMAP-Rule" id="MF_01588"/>
    </source>
</evidence>
<dbReference type="Pfam" id="PF03119">
    <property type="entry name" value="DNA_ligase_ZBD"/>
    <property type="match status" value="1"/>
</dbReference>
<feature type="binding site" evidence="15">
    <location>
        <begin position="81"/>
        <end position="82"/>
    </location>
    <ligand>
        <name>NAD(+)</name>
        <dbReference type="ChEBI" id="CHEBI:57540"/>
    </ligand>
</feature>
<dbReference type="Pfam" id="PF03120">
    <property type="entry name" value="OB_DNA_ligase"/>
    <property type="match status" value="1"/>
</dbReference>
<keyword evidence="10 15" id="KW-0520">NAD</keyword>
<dbReference type="PROSITE" id="PS01055">
    <property type="entry name" value="DNA_LIGASE_N1"/>
    <property type="match status" value="1"/>
</dbReference>
<protein>
    <recommendedName>
        <fullName evidence="3 15">DNA ligase</fullName>
        <ecNumber evidence="2 15">6.5.1.2</ecNumber>
    </recommendedName>
    <alternativeName>
        <fullName evidence="15">Polydeoxyribonucleotide synthase [NAD(+)]</fullName>
    </alternativeName>
</protein>
<feature type="active site" description="N6-AMP-lysine intermediate" evidence="15">
    <location>
        <position position="114"/>
    </location>
</feature>
<feature type="binding site" evidence="15">
    <location>
        <position position="135"/>
    </location>
    <ligand>
        <name>NAD(+)</name>
        <dbReference type="ChEBI" id="CHEBI:57540"/>
    </ligand>
</feature>
<accession>A0A9D5R9K8</accession>
<dbReference type="PROSITE" id="PS50172">
    <property type="entry name" value="BRCT"/>
    <property type="match status" value="1"/>
</dbReference>
<evidence type="ECO:0000256" key="10">
    <source>
        <dbReference type="ARBA" id="ARBA00023027"/>
    </source>
</evidence>
<dbReference type="SUPFAM" id="SSF50249">
    <property type="entry name" value="Nucleic acid-binding proteins"/>
    <property type="match status" value="1"/>
</dbReference>
<name>A0A9D5R9K8_9FIRM</name>
<dbReference type="Gene3D" id="1.10.287.610">
    <property type="entry name" value="Helix hairpin bin"/>
    <property type="match status" value="1"/>
</dbReference>
<keyword evidence="6 15" id="KW-0479">Metal-binding</keyword>
<dbReference type="InterPro" id="IPR004149">
    <property type="entry name" value="Znf_DNAligase_C4"/>
</dbReference>
<keyword evidence="9 15" id="KW-0460">Magnesium</keyword>